<sequence length="56" mass="6563">MEKEFLADGRHMNMDSARHRVPHRHTLQVMEKGGTVEVIQDGIEKQKEEIAYFLEP</sequence>
<evidence type="ECO:0000313" key="2">
    <source>
        <dbReference type="EMBL" id="EDP33534.1"/>
    </source>
</evidence>
<gene>
    <name evidence="2" type="ORF">Bm1_31035</name>
</gene>
<feature type="compositionally biased region" description="Basic and acidic residues" evidence="1">
    <location>
        <begin position="1"/>
        <end position="18"/>
    </location>
</feature>
<dbReference type="AlphaFoldDB" id="A8PPS7"/>
<feature type="region of interest" description="Disordered" evidence="1">
    <location>
        <begin position="1"/>
        <end position="21"/>
    </location>
</feature>
<proteinExistence type="predicted"/>
<accession>A8PPS7</accession>
<evidence type="ECO:0000256" key="1">
    <source>
        <dbReference type="SAM" id="MobiDB-lite"/>
    </source>
</evidence>
<name>A8PPS7_BRUMA</name>
<reference evidence="2" key="1">
    <citation type="journal article" date="2007" name="Science">
        <title>Draft genome of the filarial nematode parasite Brugia malayi.</title>
        <authorList>
            <person name="Ghedin E."/>
            <person name="Wang S."/>
            <person name="Spiro D."/>
            <person name="Caler E."/>
            <person name="Zhao Q."/>
            <person name="Crabtree J."/>
            <person name="Allen J.E."/>
            <person name="Delcher A.L."/>
            <person name="Guiliano D.B."/>
            <person name="Miranda-Saavedra D."/>
            <person name="Angiuoli S.V."/>
            <person name="Creasy T."/>
            <person name="Amedeo P."/>
            <person name="Haas B."/>
            <person name="El-Sayed N.M."/>
            <person name="Wortman J.R."/>
            <person name="Feldblyum T."/>
            <person name="Tallon L."/>
            <person name="Schatz M."/>
            <person name="Shumway M."/>
            <person name="Koo H."/>
            <person name="Salzberg S.L."/>
            <person name="Schobel S."/>
            <person name="Pertea M."/>
            <person name="Pop M."/>
            <person name="White O."/>
            <person name="Barton G.J."/>
            <person name="Carlow C.K."/>
            <person name="Crawford M.J."/>
            <person name="Daub J."/>
            <person name="Dimmic M.W."/>
            <person name="Estes C.F."/>
            <person name="Foster J.M."/>
            <person name="Ganatra M."/>
            <person name="Gregory W.F."/>
            <person name="Johnson N.M."/>
            <person name="Jin J."/>
            <person name="Komuniecki R."/>
            <person name="Korf I."/>
            <person name="Kumar S."/>
            <person name="Laney S."/>
            <person name="Li B.W."/>
            <person name="Li W."/>
            <person name="Lindblom T.H."/>
            <person name="Lustigman S."/>
            <person name="Ma D."/>
            <person name="Maina C.V."/>
            <person name="Martin D.M."/>
            <person name="McCarter J.P."/>
            <person name="McReynolds L."/>
            <person name="Mitreva M."/>
            <person name="Nutman T.B."/>
            <person name="Parkinson J."/>
            <person name="Peregrin-Alvarez J.M."/>
            <person name="Poole C."/>
            <person name="Ren Q."/>
            <person name="Saunders L."/>
            <person name="Sluder A.E."/>
            <person name="Smith K."/>
            <person name="Stanke M."/>
            <person name="Unnasch T.R."/>
            <person name="Ware J."/>
            <person name="Wei A.D."/>
            <person name="Weil G."/>
            <person name="Williams D.J."/>
            <person name="Zhang Y."/>
            <person name="Williams S.A."/>
            <person name="Fraser-Liggett C."/>
            <person name="Slatko B."/>
            <person name="Blaxter M.L."/>
            <person name="Scott A.L."/>
        </authorList>
    </citation>
    <scope>NUCLEOTIDE SEQUENCE [LARGE SCALE GENOMIC DNA]</scope>
</reference>
<organism evidence="2">
    <name type="scientific">Brugia malayi</name>
    <name type="common">Filarial nematode worm</name>
    <dbReference type="NCBI Taxonomy" id="6279"/>
    <lineage>
        <taxon>Eukaryota</taxon>
        <taxon>Metazoa</taxon>
        <taxon>Ecdysozoa</taxon>
        <taxon>Nematoda</taxon>
        <taxon>Chromadorea</taxon>
        <taxon>Rhabditida</taxon>
        <taxon>Spirurina</taxon>
        <taxon>Spiruromorpha</taxon>
        <taxon>Filarioidea</taxon>
        <taxon>Onchocercidae</taxon>
        <taxon>Brugia</taxon>
    </lineage>
</organism>
<protein>
    <submittedName>
        <fullName evidence="2">Uncharacterized protein</fullName>
    </submittedName>
</protein>
<dbReference type="EMBL" id="DS239393">
    <property type="protein sequence ID" value="EDP33534.1"/>
    <property type="molecule type" value="Genomic_DNA"/>
</dbReference>